<keyword evidence="4" id="KW-1133">Transmembrane helix</keyword>
<evidence type="ECO:0000256" key="2">
    <source>
        <dbReference type="ARBA" id="ARBA00022448"/>
    </source>
</evidence>
<reference evidence="7" key="1">
    <citation type="submission" date="2025-08" db="UniProtKB">
        <authorList>
            <consortium name="Ensembl"/>
        </authorList>
    </citation>
    <scope>IDENTIFICATION</scope>
</reference>
<evidence type="ECO:0000313" key="8">
    <source>
        <dbReference type="Proteomes" id="UP000261580"/>
    </source>
</evidence>
<keyword evidence="5" id="KW-0472">Membrane</keyword>
<keyword evidence="8" id="KW-1185">Reference proteome</keyword>
<dbReference type="Pfam" id="PF00209">
    <property type="entry name" value="SNF"/>
    <property type="match status" value="1"/>
</dbReference>
<keyword evidence="6" id="KW-0915">Sodium</keyword>
<dbReference type="Proteomes" id="UP000261580">
    <property type="component" value="Unassembled WGS sequence"/>
</dbReference>
<feature type="binding site" evidence="6">
    <location>
        <position position="46"/>
    </location>
    <ligand>
        <name>Na(+)</name>
        <dbReference type="ChEBI" id="CHEBI:29101"/>
        <label>1</label>
    </ligand>
</feature>
<evidence type="ECO:0000256" key="5">
    <source>
        <dbReference type="ARBA" id="ARBA00023136"/>
    </source>
</evidence>
<feature type="binding site" evidence="6">
    <location>
        <position position="43"/>
    </location>
    <ligand>
        <name>Na(+)</name>
        <dbReference type="ChEBI" id="CHEBI:29101"/>
        <label>1</label>
    </ligand>
</feature>
<organism evidence="7 8">
    <name type="scientific">Neolamprologus brichardi</name>
    <name type="common">Fairy cichlid</name>
    <name type="synonym">Lamprologus brichardi</name>
    <dbReference type="NCBI Taxonomy" id="32507"/>
    <lineage>
        <taxon>Eukaryota</taxon>
        <taxon>Metazoa</taxon>
        <taxon>Chordata</taxon>
        <taxon>Craniata</taxon>
        <taxon>Vertebrata</taxon>
        <taxon>Euteleostomi</taxon>
        <taxon>Actinopterygii</taxon>
        <taxon>Neopterygii</taxon>
        <taxon>Teleostei</taxon>
        <taxon>Neoteleostei</taxon>
        <taxon>Acanthomorphata</taxon>
        <taxon>Ovalentaria</taxon>
        <taxon>Cichlomorphae</taxon>
        <taxon>Cichliformes</taxon>
        <taxon>Cichlidae</taxon>
        <taxon>African cichlids</taxon>
        <taxon>Pseudocrenilabrinae</taxon>
        <taxon>Lamprologini</taxon>
        <taxon>Neolamprologus</taxon>
    </lineage>
</organism>
<evidence type="ECO:0000256" key="3">
    <source>
        <dbReference type="ARBA" id="ARBA00022692"/>
    </source>
</evidence>
<dbReference type="InterPro" id="IPR037272">
    <property type="entry name" value="SNS_sf"/>
</dbReference>
<dbReference type="GO" id="GO:0016020">
    <property type="term" value="C:membrane"/>
    <property type="evidence" value="ECO:0007669"/>
    <property type="project" value="UniProtKB-SubCell"/>
</dbReference>
<keyword evidence="3" id="KW-0812">Transmembrane</keyword>
<dbReference type="GO" id="GO:0046872">
    <property type="term" value="F:metal ion binding"/>
    <property type="evidence" value="ECO:0007669"/>
    <property type="project" value="UniProtKB-KW"/>
</dbReference>
<proteinExistence type="predicted"/>
<dbReference type="Ensembl" id="ENSNBRT00000030468.1">
    <property type="protein sequence ID" value="ENSNBRP00000029706.1"/>
    <property type="gene ID" value="ENSNBRG00000022620.1"/>
</dbReference>
<dbReference type="InterPro" id="IPR000175">
    <property type="entry name" value="Na/ntran_symport"/>
</dbReference>
<comment type="subcellular location">
    <subcellularLocation>
        <location evidence="1">Membrane</location>
        <topology evidence="1">Multi-pass membrane protein</topology>
    </subcellularLocation>
</comment>
<dbReference type="PROSITE" id="PS50267">
    <property type="entry name" value="NA_NEUROTRAN_SYMP_3"/>
    <property type="match status" value="1"/>
</dbReference>
<evidence type="ECO:0000313" key="7">
    <source>
        <dbReference type="Ensembl" id="ENSNBRP00000029706.1"/>
    </source>
</evidence>
<evidence type="ECO:0000256" key="1">
    <source>
        <dbReference type="ARBA" id="ARBA00004141"/>
    </source>
</evidence>
<dbReference type="AlphaFoldDB" id="A0A3Q4I4J2"/>
<evidence type="ECO:0000256" key="4">
    <source>
        <dbReference type="ARBA" id="ARBA00022989"/>
    </source>
</evidence>
<feature type="binding site" evidence="6">
    <location>
        <position position="50"/>
    </location>
    <ligand>
        <name>Na(+)</name>
        <dbReference type="ChEBI" id="CHEBI:29101"/>
        <label>1</label>
    </ligand>
</feature>
<accession>A0A3Q4I4J2</accession>
<dbReference type="Bgee" id="ENSNBRG00000022620">
    <property type="expression patterns" value="Expressed in muscle tissue and 1 other cell type or tissue"/>
</dbReference>
<keyword evidence="2" id="KW-0813">Transport</keyword>
<evidence type="ECO:0000256" key="6">
    <source>
        <dbReference type="PIRSR" id="PIRSR600175-1"/>
    </source>
</evidence>
<keyword evidence="6" id="KW-0479">Metal-binding</keyword>
<protein>
    <submittedName>
        <fullName evidence="7">Uncharacterized protein</fullName>
    </submittedName>
</protein>
<name>A0A3Q4I4J2_NEOBR</name>
<dbReference type="SUPFAM" id="SSF161070">
    <property type="entry name" value="SNF-like"/>
    <property type="match status" value="1"/>
</dbReference>
<sequence>LCTGKLKCVITGEVKDIFPVQEVRTLLETGRWASKTENLVVAGNVVDLGNMWRFHYLCYKNGGGELKGSLMAFSSPGITA</sequence>
<reference evidence="7" key="2">
    <citation type="submission" date="2025-09" db="UniProtKB">
        <authorList>
            <consortium name="Ensembl"/>
        </authorList>
    </citation>
    <scope>IDENTIFICATION</scope>
</reference>